<dbReference type="InterPro" id="IPR003018">
    <property type="entry name" value="GAF"/>
</dbReference>
<dbReference type="EMBL" id="BAAAQA010000020">
    <property type="protein sequence ID" value="GAA2119350.1"/>
    <property type="molecule type" value="Genomic_DNA"/>
</dbReference>
<organism evidence="4 5">
    <name type="scientific">Kocuria atrinae</name>
    <dbReference type="NCBI Taxonomy" id="592377"/>
    <lineage>
        <taxon>Bacteria</taxon>
        <taxon>Bacillati</taxon>
        <taxon>Actinomycetota</taxon>
        <taxon>Actinomycetes</taxon>
        <taxon>Micrococcales</taxon>
        <taxon>Micrococcaceae</taxon>
        <taxon>Kocuria</taxon>
    </lineage>
</organism>
<dbReference type="SMART" id="SM01012">
    <property type="entry name" value="ANTAR"/>
    <property type="match status" value="1"/>
</dbReference>
<comment type="caution">
    <text evidence="4">The sequence shown here is derived from an EMBL/GenBank/DDBJ whole genome shotgun (WGS) entry which is preliminary data.</text>
</comment>
<keyword evidence="1" id="KW-0805">Transcription regulation</keyword>
<evidence type="ECO:0000313" key="5">
    <source>
        <dbReference type="Proteomes" id="UP001500166"/>
    </source>
</evidence>
<dbReference type="Gene3D" id="1.10.10.10">
    <property type="entry name" value="Winged helix-like DNA-binding domain superfamily/Winged helix DNA-binding domain"/>
    <property type="match status" value="1"/>
</dbReference>
<reference evidence="5" key="1">
    <citation type="journal article" date="2019" name="Int. J. Syst. Evol. Microbiol.">
        <title>The Global Catalogue of Microorganisms (GCM) 10K type strain sequencing project: providing services to taxonomists for standard genome sequencing and annotation.</title>
        <authorList>
            <consortium name="The Broad Institute Genomics Platform"/>
            <consortium name="The Broad Institute Genome Sequencing Center for Infectious Disease"/>
            <person name="Wu L."/>
            <person name="Ma J."/>
        </authorList>
    </citation>
    <scope>NUCLEOTIDE SEQUENCE [LARGE SCALE GENOMIC DNA]</scope>
    <source>
        <strain evidence="5">JCM 15914</strain>
    </source>
</reference>
<dbReference type="Pfam" id="PF03861">
    <property type="entry name" value="ANTAR"/>
    <property type="match status" value="1"/>
</dbReference>
<dbReference type="InterPro" id="IPR005561">
    <property type="entry name" value="ANTAR"/>
</dbReference>
<keyword evidence="2" id="KW-0804">Transcription</keyword>
<dbReference type="PROSITE" id="PS50921">
    <property type="entry name" value="ANTAR"/>
    <property type="match status" value="1"/>
</dbReference>
<dbReference type="Pfam" id="PF13185">
    <property type="entry name" value="GAF_2"/>
    <property type="match status" value="1"/>
</dbReference>
<dbReference type="RefSeq" id="WP_344224893.1">
    <property type="nucleotide sequence ID" value="NZ_BAAAQA010000020.1"/>
</dbReference>
<feature type="domain" description="ANTAR" evidence="3">
    <location>
        <begin position="169"/>
        <end position="230"/>
    </location>
</feature>
<dbReference type="SUPFAM" id="SSF55781">
    <property type="entry name" value="GAF domain-like"/>
    <property type="match status" value="1"/>
</dbReference>
<accession>A0ABN2XXY7</accession>
<dbReference type="InterPro" id="IPR029016">
    <property type="entry name" value="GAF-like_dom_sf"/>
</dbReference>
<name>A0ABN2XXY7_9MICC</name>
<keyword evidence="5" id="KW-1185">Reference proteome</keyword>
<dbReference type="Proteomes" id="UP001500166">
    <property type="component" value="Unassembled WGS sequence"/>
</dbReference>
<evidence type="ECO:0000256" key="2">
    <source>
        <dbReference type="ARBA" id="ARBA00023163"/>
    </source>
</evidence>
<dbReference type="InterPro" id="IPR036388">
    <property type="entry name" value="WH-like_DNA-bd_sf"/>
</dbReference>
<dbReference type="InterPro" id="IPR012074">
    <property type="entry name" value="GAF_ANTAR"/>
</dbReference>
<gene>
    <name evidence="4" type="ORF">GCM10009824_20190</name>
</gene>
<protein>
    <submittedName>
        <fullName evidence="4">GAF and ANTAR domain-containing protein</fullName>
    </submittedName>
</protein>
<evidence type="ECO:0000313" key="4">
    <source>
        <dbReference type="EMBL" id="GAA2119350.1"/>
    </source>
</evidence>
<proteinExistence type="predicted"/>
<evidence type="ECO:0000256" key="1">
    <source>
        <dbReference type="ARBA" id="ARBA00023015"/>
    </source>
</evidence>
<dbReference type="Gene3D" id="3.30.450.40">
    <property type="match status" value="1"/>
</dbReference>
<sequence length="244" mass="26567">MTNQEADNLSHLQLQQLLLDSEDISEFLNVFTRNLARAVSTGGNEVHCSVTLLRPKRVTPMASSDSLLEILDELQHHQGDGPCLTAARDNKVVYVPDTRTDSRWPEYGKAAADLGILSILGVPMELESGAAAGLDVYANQPRAFDSATVEMIEQEVVAASSALQLALRLESQRDVEKDLTAAINSRTVINLAVGIVMGQNRCSQGEALDILTAASNHRNIKLRELAVELVERIGDGPGRTHFER</sequence>
<evidence type="ECO:0000259" key="3">
    <source>
        <dbReference type="PROSITE" id="PS50921"/>
    </source>
</evidence>
<dbReference type="PIRSF" id="PIRSF036625">
    <property type="entry name" value="GAF_ANTAR"/>
    <property type="match status" value="1"/>
</dbReference>